<keyword evidence="4" id="KW-1185">Reference proteome</keyword>
<evidence type="ECO:0000256" key="2">
    <source>
        <dbReference type="SAM" id="SignalP"/>
    </source>
</evidence>
<evidence type="ECO:0008006" key="5">
    <source>
        <dbReference type="Google" id="ProtNLM"/>
    </source>
</evidence>
<dbReference type="OrthoDB" id="5592990at2"/>
<feature type="chain" id="PRO_5015600494" description="Cadherin-like beta sandwich domain-containing protein" evidence="2">
    <location>
        <begin position="21"/>
        <end position="983"/>
    </location>
</feature>
<feature type="signal peptide" evidence="2">
    <location>
        <begin position="1"/>
        <end position="20"/>
    </location>
</feature>
<proteinExistence type="predicted"/>
<protein>
    <recommendedName>
        <fullName evidence="5">Cadherin-like beta sandwich domain-containing protein</fullName>
    </recommendedName>
</protein>
<sequence length="983" mass="103947">MKRTQLALVIGALCSTQLVGCGGGSSSSSTNTTPYAYYVDAAVAGINYTCGSETGTTDSNGKFFFEEGADCTFSIGSIALKTISSTVLEDVASGETIQETDTAIAQILQNLDDDGDPTNGIDVSVDSDSDSDSDTQTKAEAFVAAMTEAEITDISTVDLSDDTDTTATAVSSTVTTVVEDAGDVVISEAEATTHLINTILSDSKGLLDVGYDGDLSYGKVLFSVDSDGNVTSATYTDQVGSDNGEASITLSTSQDDSITLTIADTESSESNTYTLELVKVDDNSHYIEMTNQADSSNVERLYPLADKAAAETYLIRQRLAGNTTYAVVSDTDAFMESWTFSSDLSTGEWVNENDGESGTTTITFKDLEMVVTDDDDASVNTLTFTDIQANYFAFSYEYTEDGSTVSGSGRIYHDETEASEYLASLESDDSSDTGDTGTSDTIAMTNDMVSGQTWYADDFYKITFGSNYTLTSLNMLNPEQDDGSESIPYVINASGQLVAGVGSELTTITLLGEGSDSYSVEITETEDGGETYETYEQTLYTNQSALEASLYSDLSSEREVLDETDDSTNGAHAGFELLSVSAVETSDAKLQVTVTANGDIQEALNSEAPAGYSHILWIGINENMEFGMNANGSWVNTDYWSNGDYIPGTHVSTDYYSVSINGASVTFTLDADQVPTNDYGYLYVDATVGQDYNGDGDEENDDSTYDEVALGATWSYTEYENLLTGAWVYSEPGAPMAAVAVIVDNENYVGAQQTLGAGGVIGGVESGTYNLNTSDTESVFTSASPVINSNADDTLVGATLTVTSGASTAMTLSSEDGSGALTKIVSTTDHPEAGAWYVENPDEITLIVLDGNGNYMHVDLNESYTGFYDEDYVSDSTPSEPSIDQLLTAVNYGHAIVNATEFGTYTLNESAITFTPAATTDFTAVCEDDGDAGCDTVAGNSNGDAGPSGFAASVTLPYSFSDSGLTLDMSDYGESTETFSRID</sequence>
<dbReference type="AlphaFoldDB" id="A0A2U3B736"/>
<evidence type="ECO:0000256" key="1">
    <source>
        <dbReference type="SAM" id="MobiDB-lite"/>
    </source>
</evidence>
<evidence type="ECO:0000313" key="4">
    <source>
        <dbReference type="Proteomes" id="UP000245362"/>
    </source>
</evidence>
<reference evidence="3 4" key="1">
    <citation type="submission" date="2018-05" db="EMBL/GenBank/DDBJ databases">
        <title>Vibrio limimaris sp. nov., isolated from marine sediment.</title>
        <authorList>
            <person name="Li C.-M."/>
        </authorList>
    </citation>
    <scope>NUCLEOTIDE SEQUENCE [LARGE SCALE GENOMIC DNA]</scope>
    <source>
        <strain evidence="3 4">E4404</strain>
    </source>
</reference>
<feature type="region of interest" description="Disordered" evidence="1">
    <location>
        <begin position="110"/>
        <end position="135"/>
    </location>
</feature>
<accession>A0A2U3B736</accession>
<dbReference type="EMBL" id="QFWT01000008">
    <property type="protein sequence ID" value="PWI32609.1"/>
    <property type="molecule type" value="Genomic_DNA"/>
</dbReference>
<dbReference type="Proteomes" id="UP000245362">
    <property type="component" value="Unassembled WGS sequence"/>
</dbReference>
<gene>
    <name evidence="3" type="ORF">DI392_14410</name>
</gene>
<evidence type="ECO:0000313" key="3">
    <source>
        <dbReference type="EMBL" id="PWI32609.1"/>
    </source>
</evidence>
<organism evidence="3 4">
    <name type="scientific">Vibrio albus</name>
    <dbReference type="NCBI Taxonomy" id="2200953"/>
    <lineage>
        <taxon>Bacteria</taxon>
        <taxon>Pseudomonadati</taxon>
        <taxon>Pseudomonadota</taxon>
        <taxon>Gammaproteobacteria</taxon>
        <taxon>Vibrionales</taxon>
        <taxon>Vibrionaceae</taxon>
        <taxon>Vibrio</taxon>
    </lineage>
</organism>
<name>A0A2U3B736_9VIBR</name>
<comment type="caution">
    <text evidence="3">The sequence shown here is derived from an EMBL/GenBank/DDBJ whole genome shotgun (WGS) entry which is preliminary data.</text>
</comment>
<keyword evidence="2" id="KW-0732">Signal</keyword>
<dbReference type="RefSeq" id="WP_109320395.1">
    <property type="nucleotide sequence ID" value="NZ_QFWT01000008.1"/>
</dbReference>